<evidence type="ECO:0000256" key="1">
    <source>
        <dbReference type="ARBA" id="ARBA00003732"/>
    </source>
</evidence>
<evidence type="ECO:0000256" key="6">
    <source>
        <dbReference type="PROSITE-ProRule" id="PRU00449"/>
    </source>
</evidence>
<dbReference type="Pfam" id="PF01428">
    <property type="entry name" value="zf-AN1"/>
    <property type="match status" value="1"/>
</dbReference>
<evidence type="ECO:0000256" key="5">
    <source>
        <dbReference type="ARBA" id="ARBA00023016"/>
    </source>
</evidence>
<dbReference type="GO" id="GO:0003677">
    <property type="term" value="F:DNA binding"/>
    <property type="evidence" value="ECO:0007669"/>
    <property type="project" value="InterPro"/>
</dbReference>
<feature type="domain" description="AN1-type" evidence="9">
    <location>
        <begin position="112"/>
        <end position="158"/>
    </location>
</feature>
<dbReference type="SUPFAM" id="SSF118310">
    <property type="entry name" value="AN1-like Zinc finger"/>
    <property type="match status" value="1"/>
</dbReference>
<keyword evidence="4" id="KW-0862">Zinc</keyword>
<evidence type="ECO:0000256" key="3">
    <source>
        <dbReference type="ARBA" id="ARBA00022771"/>
    </source>
</evidence>
<evidence type="ECO:0000313" key="11">
    <source>
        <dbReference type="Proteomes" id="UP000652761"/>
    </source>
</evidence>
<accession>A0A843VU20</accession>
<dbReference type="Proteomes" id="UP000652761">
    <property type="component" value="Unassembled WGS sequence"/>
</dbReference>
<dbReference type="SMART" id="SM00154">
    <property type="entry name" value="ZnF_AN1"/>
    <property type="match status" value="1"/>
</dbReference>
<dbReference type="OrthoDB" id="428577at2759"/>
<dbReference type="AlphaFoldDB" id="A0A843VU20"/>
<gene>
    <name evidence="10" type="ORF">Taro_033518</name>
</gene>
<keyword evidence="3 6" id="KW-0863">Zinc-finger</keyword>
<dbReference type="InterPro" id="IPR050652">
    <property type="entry name" value="AN1_A20_ZnFinger"/>
</dbReference>
<keyword evidence="11" id="KW-1185">Reference proteome</keyword>
<dbReference type="SMART" id="SM00259">
    <property type="entry name" value="ZnF_A20"/>
    <property type="match status" value="1"/>
</dbReference>
<dbReference type="PROSITE" id="PS51039">
    <property type="entry name" value="ZF_AN1"/>
    <property type="match status" value="1"/>
</dbReference>
<keyword evidence="5" id="KW-0346">Stress response</keyword>
<feature type="domain" description="A20-type" evidence="8">
    <location>
        <begin position="18"/>
        <end position="52"/>
    </location>
</feature>
<sequence length="204" mass="21640">MEQDSQKRDAEETEFHAASMPTLCANNCGFFGSSATNNLCSKCYRDVFLTKSKALAMEAVAVAAAPMVGPEKDSVGVDGQKNKKLCGDVGEVKGETDLALVGGPSGEVSAPKKPANRCNFCNKRVGLMGFKCRCGEVFCTQHRYSDKHNCVFDYRGAGQDAIAKANPIGTVPLKDNTTPSTPAGLLFPGQEGSPLLLQVKKPTS</sequence>
<proteinExistence type="predicted"/>
<comment type="caution">
    <text evidence="10">The sequence shown here is derived from an EMBL/GenBank/DDBJ whole genome shotgun (WGS) entry which is preliminary data.</text>
</comment>
<evidence type="ECO:0000259" key="8">
    <source>
        <dbReference type="PROSITE" id="PS51036"/>
    </source>
</evidence>
<protein>
    <submittedName>
        <fullName evidence="10">Uncharacterized protein</fullName>
    </submittedName>
</protein>
<keyword evidence="2" id="KW-0479">Metal-binding</keyword>
<reference evidence="10" key="1">
    <citation type="submission" date="2017-07" db="EMBL/GenBank/DDBJ databases">
        <title>Taro Niue Genome Assembly and Annotation.</title>
        <authorList>
            <person name="Atibalentja N."/>
            <person name="Keating K."/>
            <person name="Fields C.J."/>
        </authorList>
    </citation>
    <scope>NUCLEOTIDE SEQUENCE</scope>
    <source>
        <strain evidence="10">Niue_2</strain>
        <tissue evidence="10">Leaf</tissue>
    </source>
</reference>
<dbReference type="PANTHER" id="PTHR10634:SF149">
    <property type="entry name" value="AN1-TYPE DOMAIN-CONTAINING PROTEIN-RELATED"/>
    <property type="match status" value="1"/>
</dbReference>
<dbReference type="Gene3D" id="1.20.5.4770">
    <property type="match status" value="1"/>
</dbReference>
<dbReference type="SUPFAM" id="SSF57716">
    <property type="entry name" value="Glucocorticoid receptor-like (DNA-binding domain)"/>
    <property type="match status" value="1"/>
</dbReference>
<dbReference type="Pfam" id="PF01754">
    <property type="entry name" value="zf-A20"/>
    <property type="match status" value="1"/>
</dbReference>
<name>A0A843VU20_COLES</name>
<dbReference type="EMBL" id="NMUH01002566">
    <property type="protein sequence ID" value="MQM00782.1"/>
    <property type="molecule type" value="Genomic_DNA"/>
</dbReference>
<evidence type="ECO:0000256" key="2">
    <source>
        <dbReference type="ARBA" id="ARBA00022723"/>
    </source>
</evidence>
<comment type="function">
    <text evidence="1">May be involved in environmental stress response.</text>
</comment>
<organism evidence="10 11">
    <name type="scientific">Colocasia esculenta</name>
    <name type="common">Wild taro</name>
    <name type="synonym">Arum esculentum</name>
    <dbReference type="NCBI Taxonomy" id="4460"/>
    <lineage>
        <taxon>Eukaryota</taxon>
        <taxon>Viridiplantae</taxon>
        <taxon>Streptophyta</taxon>
        <taxon>Embryophyta</taxon>
        <taxon>Tracheophyta</taxon>
        <taxon>Spermatophyta</taxon>
        <taxon>Magnoliopsida</taxon>
        <taxon>Liliopsida</taxon>
        <taxon>Araceae</taxon>
        <taxon>Aroideae</taxon>
        <taxon>Colocasieae</taxon>
        <taxon>Colocasia</taxon>
    </lineage>
</organism>
<dbReference type="PROSITE" id="PS51036">
    <property type="entry name" value="ZF_A20"/>
    <property type="match status" value="1"/>
</dbReference>
<feature type="region of interest" description="Disordered" evidence="7">
    <location>
        <begin position="177"/>
        <end position="204"/>
    </location>
</feature>
<evidence type="ECO:0000259" key="9">
    <source>
        <dbReference type="PROSITE" id="PS51039"/>
    </source>
</evidence>
<dbReference type="InterPro" id="IPR035896">
    <property type="entry name" value="AN1-like_Znf"/>
</dbReference>
<dbReference type="FunFam" id="4.10.1110.10:FF:000001">
    <property type="entry name" value="Zinc finger AN1-type containing 6"/>
    <property type="match status" value="1"/>
</dbReference>
<dbReference type="PANTHER" id="PTHR10634">
    <property type="entry name" value="AN1-TYPE ZINC FINGER PROTEIN"/>
    <property type="match status" value="1"/>
</dbReference>
<dbReference type="GO" id="GO:0008270">
    <property type="term" value="F:zinc ion binding"/>
    <property type="evidence" value="ECO:0007669"/>
    <property type="project" value="UniProtKB-KW"/>
</dbReference>
<dbReference type="Gene3D" id="4.10.1110.10">
    <property type="entry name" value="AN1-like Zinc finger"/>
    <property type="match status" value="1"/>
</dbReference>
<dbReference type="InterPro" id="IPR002653">
    <property type="entry name" value="Znf_A20"/>
</dbReference>
<evidence type="ECO:0000313" key="10">
    <source>
        <dbReference type="EMBL" id="MQM00782.1"/>
    </source>
</evidence>
<dbReference type="InterPro" id="IPR000058">
    <property type="entry name" value="Znf_AN1"/>
</dbReference>
<evidence type="ECO:0000256" key="7">
    <source>
        <dbReference type="SAM" id="MobiDB-lite"/>
    </source>
</evidence>
<evidence type="ECO:0000256" key="4">
    <source>
        <dbReference type="ARBA" id="ARBA00022833"/>
    </source>
</evidence>